<name>A0A9W9W778_9EURO</name>
<dbReference type="EMBL" id="JAPZBU010000005">
    <property type="protein sequence ID" value="KAJ5404586.1"/>
    <property type="molecule type" value="Genomic_DNA"/>
</dbReference>
<evidence type="ECO:0008006" key="4">
    <source>
        <dbReference type="Google" id="ProtNLM"/>
    </source>
</evidence>
<dbReference type="InterPro" id="IPR038595">
    <property type="entry name" value="LOR_sf"/>
</dbReference>
<proteinExistence type="inferred from homology"/>
<comment type="similarity">
    <text evidence="1">Belongs to the LOR family.</text>
</comment>
<reference evidence="2" key="2">
    <citation type="journal article" date="2023" name="IMA Fungus">
        <title>Comparative genomic study of the Penicillium genus elucidates a diverse pangenome and 15 lateral gene transfer events.</title>
        <authorList>
            <person name="Petersen C."/>
            <person name="Sorensen T."/>
            <person name="Nielsen M.R."/>
            <person name="Sondergaard T.E."/>
            <person name="Sorensen J.L."/>
            <person name="Fitzpatrick D.A."/>
            <person name="Frisvad J.C."/>
            <person name="Nielsen K.L."/>
        </authorList>
    </citation>
    <scope>NUCLEOTIDE SEQUENCE</scope>
    <source>
        <strain evidence="2">IBT 29677</strain>
    </source>
</reference>
<organism evidence="2 3">
    <name type="scientific">Penicillium cosmopolitanum</name>
    <dbReference type="NCBI Taxonomy" id="1131564"/>
    <lineage>
        <taxon>Eukaryota</taxon>
        <taxon>Fungi</taxon>
        <taxon>Dikarya</taxon>
        <taxon>Ascomycota</taxon>
        <taxon>Pezizomycotina</taxon>
        <taxon>Eurotiomycetes</taxon>
        <taxon>Eurotiomycetidae</taxon>
        <taxon>Eurotiales</taxon>
        <taxon>Aspergillaceae</taxon>
        <taxon>Penicillium</taxon>
    </lineage>
</organism>
<evidence type="ECO:0000313" key="2">
    <source>
        <dbReference type="EMBL" id="KAJ5404586.1"/>
    </source>
</evidence>
<reference evidence="2" key="1">
    <citation type="submission" date="2022-12" db="EMBL/GenBank/DDBJ databases">
        <authorList>
            <person name="Petersen C."/>
        </authorList>
    </citation>
    <scope>NUCLEOTIDE SEQUENCE</scope>
    <source>
        <strain evidence="2">IBT 29677</strain>
    </source>
</reference>
<dbReference type="Gene3D" id="2.40.160.200">
    <property type="entry name" value="LURP1-related"/>
    <property type="match status" value="1"/>
</dbReference>
<dbReference type="InterPro" id="IPR007612">
    <property type="entry name" value="LOR"/>
</dbReference>
<dbReference type="SUPFAM" id="SSF54518">
    <property type="entry name" value="Tubby C-terminal domain-like"/>
    <property type="match status" value="1"/>
</dbReference>
<dbReference type="RefSeq" id="XP_056491828.1">
    <property type="nucleotide sequence ID" value="XM_056629094.1"/>
</dbReference>
<dbReference type="Pfam" id="PF04525">
    <property type="entry name" value="LOR"/>
    <property type="match status" value="1"/>
</dbReference>
<protein>
    <recommendedName>
        <fullName evidence="4">Tubby C-terminal domain-containing protein</fullName>
    </recommendedName>
</protein>
<keyword evidence="3" id="KW-1185">Reference proteome</keyword>
<evidence type="ECO:0000313" key="3">
    <source>
        <dbReference type="Proteomes" id="UP001147747"/>
    </source>
</evidence>
<dbReference type="GeneID" id="81368074"/>
<comment type="caution">
    <text evidence="2">The sequence shown here is derived from an EMBL/GenBank/DDBJ whole genome shotgun (WGS) entry which is preliminary data.</text>
</comment>
<dbReference type="OrthoDB" id="97518at2759"/>
<evidence type="ECO:0000256" key="1">
    <source>
        <dbReference type="ARBA" id="ARBA00005437"/>
    </source>
</evidence>
<sequence length="235" mass="26804">MAFNRKIESAPFEVALRPEHISEFERRLYLQPRYDAKAIDEYVVKFDSDDTTLITASGPKYDKKGVRDIRDASGLPLFECEKIWAPAWRKRGPWIIRLPGSNGSSKAGDKASEIANTRRTNAYWVNRFDMTFRNAAARDVKGEAEAMVTLHIRSSNALFCNWIVSLGDRIVVHIRESVDRNKRQDPTGRFIRSVPAQTELYKRLTLDVIVAENFDLSLAALIAVMVSDMTFSMQK</sequence>
<accession>A0A9W9W778</accession>
<gene>
    <name evidence="2" type="ORF">N7509_004457</name>
</gene>
<dbReference type="Proteomes" id="UP001147747">
    <property type="component" value="Unassembled WGS sequence"/>
</dbReference>
<dbReference type="AlphaFoldDB" id="A0A9W9W778"/>
<dbReference type="InterPro" id="IPR025659">
    <property type="entry name" value="Tubby-like_C"/>
</dbReference>